<feature type="domain" description="Metallo-beta-lactamase" evidence="1">
    <location>
        <begin position="29"/>
        <end position="159"/>
    </location>
</feature>
<evidence type="ECO:0000313" key="2">
    <source>
        <dbReference type="EMBL" id="MBB5773815.1"/>
    </source>
</evidence>
<dbReference type="InterPro" id="IPR001279">
    <property type="entry name" value="Metallo-B-lactamas"/>
</dbReference>
<dbReference type="RefSeq" id="WP_185067738.1">
    <property type="nucleotide sequence ID" value="NZ_JACHMB010000001.1"/>
</dbReference>
<reference evidence="2 3" key="1">
    <citation type="submission" date="2020-08" db="EMBL/GenBank/DDBJ databases">
        <title>Sequencing the genomes of 1000 actinobacteria strains.</title>
        <authorList>
            <person name="Klenk H.-P."/>
        </authorList>
    </citation>
    <scope>NUCLEOTIDE SEQUENCE [LARGE SCALE GENOMIC DNA]</scope>
    <source>
        <strain evidence="2 3">DSM 45507</strain>
    </source>
</reference>
<organism evidence="2 3">
    <name type="scientific">Nonomuraea jabiensis</name>
    <dbReference type="NCBI Taxonomy" id="882448"/>
    <lineage>
        <taxon>Bacteria</taxon>
        <taxon>Bacillati</taxon>
        <taxon>Actinomycetota</taxon>
        <taxon>Actinomycetes</taxon>
        <taxon>Streptosporangiales</taxon>
        <taxon>Streptosporangiaceae</taxon>
        <taxon>Nonomuraea</taxon>
    </lineage>
</organism>
<evidence type="ECO:0000313" key="3">
    <source>
        <dbReference type="Proteomes" id="UP000579153"/>
    </source>
</evidence>
<dbReference type="EMBL" id="JACHMB010000001">
    <property type="protein sequence ID" value="MBB5773815.1"/>
    <property type="molecule type" value="Genomic_DNA"/>
</dbReference>
<keyword evidence="3" id="KW-1185">Reference proteome</keyword>
<sequence length="187" mass="20221">MNSPRYSPAGLLVGWRGHRVLLDGGGDAAAGERLDGWLVCDERAELMPQIRRTARALGLTAAVATFGAAGVEIVPLPVSHTSHPTYGYLIRTAGARVVWAPEFWVFPDWAAGVDLMFADAAGWDRPIRFAGGVGGHASVLQVAREACDHRVGRLVFAHIGRPSIRAIERGERLPFGEWGVEGRAYRV</sequence>
<gene>
    <name evidence="2" type="ORF">HD596_000571</name>
</gene>
<name>A0A7W9L7U5_9ACTN</name>
<dbReference type="Pfam" id="PF12706">
    <property type="entry name" value="Lactamase_B_2"/>
    <property type="match status" value="1"/>
</dbReference>
<dbReference type="AlphaFoldDB" id="A0A7W9L7U5"/>
<dbReference type="Gene3D" id="3.60.15.10">
    <property type="entry name" value="Ribonuclease Z/Hydroxyacylglutathione hydrolase-like"/>
    <property type="match status" value="1"/>
</dbReference>
<dbReference type="InterPro" id="IPR036866">
    <property type="entry name" value="RibonucZ/Hydroxyglut_hydro"/>
</dbReference>
<dbReference type="SUPFAM" id="SSF56281">
    <property type="entry name" value="Metallo-hydrolase/oxidoreductase"/>
    <property type="match status" value="1"/>
</dbReference>
<dbReference type="Proteomes" id="UP000579153">
    <property type="component" value="Unassembled WGS sequence"/>
</dbReference>
<accession>A0A7W9L7U5</accession>
<comment type="caution">
    <text evidence="2">The sequence shown here is derived from an EMBL/GenBank/DDBJ whole genome shotgun (WGS) entry which is preliminary data.</text>
</comment>
<proteinExistence type="predicted"/>
<protein>
    <recommendedName>
        <fullName evidence="1">Metallo-beta-lactamase domain-containing protein</fullName>
    </recommendedName>
</protein>
<evidence type="ECO:0000259" key="1">
    <source>
        <dbReference type="Pfam" id="PF12706"/>
    </source>
</evidence>